<name>A0A0A9GRM8_ARUDO</name>
<accession>A0A0A9GRM8</accession>
<organism evidence="1">
    <name type="scientific">Arundo donax</name>
    <name type="common">Giant reed</name>
    <name type="synonym">Donax arundinaceus</name>
    <dbReference type="NCBI Taxonomy" id="35708"/>
    <lineage>
        <taxon>Eukaryota</taxon>
        <taxon>Viridiplantae</taxon>
        <taxon>Streptophyta</taxon>
        <taxon>Embryophyta</taxon>
        <taxon>Tracheophyta</taxon>
        <taxon>Spermatophyta</taxon>
        <taxon>Magnoliopsida</taxon>
        <taxon>Liliopsida</taxon>
        <taxon>Poales</taxon>
        <taxon>Poaceae</taxon>
        <taxon>PACMAD clade</taxon>
        <taxon>Arundinoideae</taxon>
        <taxon>Arundineae</taxon>
        <taxon>Arundo</taxon>
    </lineage>
</organism>
<sequence>MANFVPRKFDFSLPTYVLLDREKSSKTSEMANSVLVARRLLRAASKSLSFSPFRAEDSIAVSCVVHND</sequence>
<reference evidence="1" key="2">
    <citation type="journal article" date="2015" name="Data Brief">
        <title>Shoot transcriptome of the giant reed, Arundo donax.</title>
        <authorList>
            <person name="Barrero R.A."/>
            <person name="Guerrero F.D."/>
            <person name="Moolhuijzen P."/>
            <person name="Goolsby J.A."/>
            <person name="Tidwell J."/>
            <person name="Bellgard S.E."/>
            <person name="Bellgard M.I."/>
        </authorList>
    </citation>
    <scope>NUCLEOTIDE SEQUENCE</scope>
    <source>
        <tissue evidence="1">Shoot tissue taken approximately 20 cm above the soil surface</tissue>
    </source>
</reference>
<protein>
    <submittedName>
        <fullName evidence="1">Uncharacterized protein</fullName>
    </submittedName>
</protein>
<evidence type="ECO:0000313" key="1">
    <source>
        <dbReference type="EMBL" id="JAE27820.1"/>
    </source>
</evidence>
<dbReference type="AlphaFoldDB" id="A0A0A9GRM8"/>
<dbReference type="EMBL" id="GBRH01170076">
    <property type="protein sequence ID" value="JAE27820.1"/>
    <property type="molecule type" value="Transcribed_RNA"/>
</dbReference>
<proteinExistence type="predicted"/>
<reference evidence="1" key="1">
    <citation type="submission" date="2014-09" db="EMBL/GenBank/DDBJ databases">
        <authorList>
            <person name="Magalhaes I.L.F."/>
            <person name="Oliveira U."/>
            <person name="Santos F.R."/>
            <person name="Vidigal T.H.D.A."/>
            <person name="Brescovit A.D."/>
            <person name="Santos A.J."/>
        </authorList>
    </citation>
    <scope>NUCLEOTIDE SEQUENCE</scope>
    <source>
        <tissue evidence="1">Shoot tissue taken approximately 20 cm above the soil surface</tissue>
    </source>
</reference>